<comment type="caution">
    <text evidence="3">The sequence shown here is derived from an EMBL/GenBank/DDBJ whole genome shotgun (WGS) entry which is preliminary data.</text>
</comment>
<feature type="domain" description="DUF8039" evidence="2">
    <location>
        <begin position="291"/>
        <end position="372"/>
    </location>
</feature>
<protein>
    <recommendedName>
        <fullName evidence="2">DUF8039 domain-containing protein</fullName>
    </recommendedName>
</protein>
<keyword evidence="4" id="KW-1185">Reference proteome</keyword>
<dbReference type="PANTHER" id="PTHR33018:SF34">
    <property type="entry name" value="OS02G0472350 PROTEIN"/>
    <property type="match status" value="1"/>
</dbReference>
<dbReference type="AlphaFoldDB" id="A0A5C7HND6"/>
<accession>A0A5C7HND6</accession>
<feature type="compositionally biased region" description="Polar residues" evidence="1">
    <location>
        <begin position="1"/>
        <end position="16"/>
    </location>
</feature>
<evidence type="ECO:0000313" key="3">
    <source>
        <dbReference type="EMBL" id="TXG57816.1"/>
    </source>
</evidence>
<name>A0A5C7HND6_9ROSI</name>
<dbReference type="EMBL" id="VAHF01000007">
    <property type="protein sequence ID" value="TXG57816.1"/>
    <property type="molecule type" value="Genomic_DNA"/>
</dbReference>
<dbReference type="Pfam" id="PF26133">
    <property type="entry name" value="DUF8039"/>
    <property type="match status" value="1"/>
</dbReference>
<dbReference type="PANTHER" id="PTHR33018">
    <property type="entry name" value="OS10G0338966 PROTEIN-RELATED"/>
    <property type="match status" value="1"/>
</dbReference>
<evidence type="ECO:0000259" key="2">
    <source>
        <dbReference type="Pfam" id="PF26133"/>
    </source>
</evidence>
<dbReference type="OrthoDB" id="1722947at2759"/>
<reference evidence="4" key="1">
    <citation type="journal article" date="2019" name="Gigascience">
        <title>De novo genome assembly of the endangered Acer yangbiense, a plant species with extremely small populations endemic to Yunnan Province, China.</title>
        <authorList>
            <person name="Yang J."/>
            <person name="Wariss H.M."/>
            <person name="Tao L."/>
            <person name="Zhang R."/>
            <person name="Yun Q."/>
            <person name="Hollingsworth P."/>
            <person name="Dao Z."/>
            <person name="Luo G."/>
            <person name="Guo H."/>
            <person name="Ma Y."/>
            <person name="Sun W."/>
        </authorList>
    </citation>
    <scope>NUCLEOTIDE SEQUENCE [LARGE SCALE GENOMIC DNA]</scope>
    <source>
        <strain evidence="4">cv. Malutang</strain>
    </source>
</reference>
<feature type="region of interest" description="Disordered" evidence="1">
    <location>
        <begin position="1"/>
        <end position="29"/>
    </location>
</feature>
<evidence type="ECO:0000313" key="4">
    <source>
        <dbReference type="Proteomes" id="UP000323000"/>
    </source>
</evidence>
<gene>
    <name evidence="3" type="ORF">EZV62_015645</name>
</gene>
<organism evidence="3 4">
    <name type="scientific">Acer yangbiense</name>
    <dbReference type="NCBI Taxonomy" id="1000413"/>
    <lineage>
        <taxon>Eukaryota</taxon>
        <taxon>Viridiplantae</taxon>
        <taxon>Streptophyta</taxon>
        <taxon>Embryophyta</taxon>
        <taxon>Tracheophyta</taxon>
        <taxon>Spermatophyta</taxon>
        <taxon>Magnoliopsida</taxon>
        <taxon>eudicotyledons</taxon>
        <taxon>Gunneridae</taxon>
        <taxon>Pentapetalae</taxon>
        <taxon>rosids</taxon>
        <taxon>malvids</taxon>
        <taxon>Sapindales</taxon>
        <taxon>Sapindaceae</taxon>
        <taxon>Hippocastanoideae</taxon>
        <taxon>Acereae</taxon>
        <taxon>Acer</taxon>
    </lineage>
</organism>
<dbReference type="Proteomes" id="UP000323000">
    <property type="component" value="Chromosome 7"/>
</dbReference>
<sequence>MLTEENSGTPSSSLNDKGSKKKKARGSNRYDFNKITKAKEIGVPINDLGQPHGESSIHLSTSCGAMAAQLIPVTYKNWLEVPEIMKESVWETIKNRFGLDDIAKDHVLASMSTCWRQYKSRITKQIRNVPPGPEASRKLQLLKPDNISDIAEWDRFVKFRKSQEFDEISKRYIQLAKKNETPHTTSRKGFARLREELAEMKAIPLDKTKLVKDDAVAQVLGNEHRGRGRGRGLGLGVTPTKVHAVVIGKTTTMQLQQEMKDLRQLVKELQNAFNNQSPLGVSTSEKDASPQKGTKCKLLHWIGNRQILAKVEIDCTDPQSSVHHKILGPDYWRVCVKKIMVSDVPLIRDTSELQTLEDARGTFIAWPSKYITY</sequence>
<evidence type="ECO:0000256" key="1">
    <source>
        <dbReference type="SAM" id="MobiDB-lite"/>
    </source>
</evidence>
<proteinExistence type="predicted"/>
<dbReference type="InterPro" id="IPR058352">
    <property type="entry name" value="DUF8039"/>
</dbReference>